<dbReference type="Proteomes" id="UP000233551">
    <property type="component" value="Unassembled WGS sequence"/>
</dbReference>
<dbReference type="AlphaFoldDB" id="A0A2I0I1E9"/>
<evidence type="ECO:0000313" key="2">
    <source>
        <dbReference type="Proteomes" id="UP000233551"/>
    </source>
</evidence>
<protein>
    <submittedName>
        <fullName evidence="1">Uncharacterized protein</fullName>
    </submittedName>
</protein>
<organism evidence="1 2">
    <name type="scientific">Punica granatum</name>
    <name type="common">Pomegranate</name>
    <dbReference type="NCBI Taxonomy" id="22663"/>
    <lineage>
        <taxon>Eukaryota</taxon>
        <taxon>Viridiplantae</taxon>
        <taxon>Streptophyta</taxon>
        <taxon>Embryophyta</taxon>
        <taxon>Tracheophyta</taxon>
        <taxon>Spermatophyta</taxon>
        <taxon>Magnoliopsida</taxon>
        <taxon>eudicotyledons</taxon>
        <taxon>Gunneridae</taxon>
        <taxon>Pentapetalae</taxon>
        <taxon>rosids</taxon>
        <taxon>malvids</taxon>
        <taxon>Myrtales</taxon>
        <taxon>Lythraceae</taxon>
        <taxon>Punica</taxon>
    </lineage>
</organism>
<sequence>MDYIREARATIKVTVRNRRSRSGNRHWDHKNRHCSTIHRRIVRVSEGPHNSPRSLDSVKVVSNVPSKPSGLVLDKRRSQWSPNTSEYSGNIEKAPIADSYDVFGSRSPTKGCFRTVGLANPPATSLTLSSHFETRNDLELDKETARDSSRVKLAHGHLLRRWPRALDPSRFKSKPVGHALHGVQRHKPSIMGSNAFMHIERTQPECGMGSSLELPLHSE</sequence>
<gene>
    <name evidence="1" type="ORF">CRG98_041815</name>
</gene>
<dbReference type="EMBL" id="PGOL01004304">
    <property type="protein sequence ID" value="PKI37804.1"/>
    <property type="molecule type" value="Genomic_DNA"/>
</dbReference>
<accession>A0A2I0I1E9</accession>
<comment type="caution">
    <text evidence="1">The sequence shown here is derived from an EMBL/GenBank/DDBJ whole genome shotgun (WGS) entry which is preliminary data.</text>
</comment>
<reference evidence="1 2" key="1">
    <citation type="submission" date="2017-11" db="EMBL/GenBank/DDBJ databases">
        <title>De-novo sequencing of pomegranate (Punica granatum L.) genome.</title>
        <authorList>
            <person name="Akparov Z."/>
            <person name="Amiraslanov A."/>
            <person name="Hajiyeva S."/>
            <person name="Abbasov M."/>
            <person name="Kaur K."/>
            <person name="Hamwieh A."/>
            <person name="Solovyev V."/>
            <person name="Salamov A."/>
            <person name="Braich B."/>
            <person name="Kosarev P."/>
            <person name="Mahmoud A."/>
            <person name="Hajiyev E."/>
            <person name="Babayeva S."/>
            <person name="Izzatullayeva V."/>
            <person name="Mammadov A."/>
            <person name="Mammadov A."/>
            <person name="Sharifova S."/>
            <person name="Ojaghi J."/>
            <person name="Eynullazada K."/>
            <person name="Bayramov B."/>
            <person name="Abdulazimova A."/>
            <person name="Shahmuradov I."/>
        </authorList>
    </citation>
    <scope>NUCLEOTIDE SEQUENCE [LARGE SCALE GENOMIC DNA]</scope>
    <source>
        <strain evidence="2">cv. AG2017</strain>
        <tissue evidence="1">Leaf</tissue>
    </source>
</reference>
<evidence type="ECO:0000313" key="1">
    <source>
        <dbReference type="EMBL" id="PKI37804.1"/>
    </source>
</evidence>
<name>A0A2I0I1E9_PUNGR</name>
<keyword evidence="2" id="KW-1185">Reference proteome</keyword>
<proteinExistence type="predicted"/>